<feature type="region of interest" description="Disordered" evidence="1">
    <location>
        <begin position="1702"/>
        <end position="1744"/>
    </location>
</feature>
<dbReference type="GO" id="GO:0000324">
    <property type="term" value="C:fungal-type vacuole"/>
    <property type="evidence" value="ECO:0007669"/>
    <property type="project" value="TreeGrafter"/>
</dbReference>
<keyword evidence="2" id="KW-0812">Transmembrane</keyword>
<dbReference type="InterPro" id="IPR039991">
    <property type="entry name" value="SHOC1"/>
</dbReference>
<reference evidence="3 4" key="1">
    <citation type="submission" date="2013-12" db="EMBL/GenBank/DDBJ databases">
        <authorList>
            <person name="Cubeta M."/>
            <person name="Pakala S."/>
            <person name="Fedorova N."/>
            <person name="Thomas E."/>
            <person name="Dean R."/>
            <person name="Jabaji S."/>
            <person name="Neate S."/>
            <person name="Toda T."/>
            <person name="Tavantzis S."/>
            <person name="Vilgalys R."/>
            <person name="Bharathan N."/>
            <person name="Pakala S."/>
            <person name="Losada L.S."/>
            <person name="Zafar N."/>
            <person name="Nierman W."/>
        </authorList>
    </citation>
    <scope>NUCLEOTIDE SEQUENCE [LARGE SCALE GENOMIC DNA]</scope>
    <source>
        <strain evidence="3 4">123E</strain>
    </source>
</reference>
<dbReference type="EMBL" id="AZST01000181">
    <property type="protein sequence ID" value="KEP51263.1"/>
    <property type="molecule type" value="Genomic_DNA"/>
</dbReference>
<keyword evidence="2" id="KW-0472">Membrane</keyword>
<dbReference type="Pfam" id="PF17825">
    <property type="entry name" value="DUF5587"/>
    <property type="match status" value="1"/>
</dbReference>
<dbReference type="GO" id="GO:0016887">
    <property type="term" value="F:ATP hydrolysis activity"/>
    <property type="evidence" value="ECO:0007669"/>
    <property type="project" value="InterPro"/>
</dbReference>
<accession>A0A074S331</accession>
<feature type="compositionally biased region" description="Low complexity" evidence="1">
    <location>
        <begin position="1650"/>
        <end position="1671"/>
    </location>
</feature>
<dbReference type="GO" id="GO:0071944">
    <property type="term" value="C:cell periphery"/>
    <property type="evidence" value="ECO:0007669"/>
    <property type="project" value="TreeGrafter"/>
</dbReference>
<feature type="compositionally biased region" description="Basic and acidic residues" evidence="1">
    <location>
        <begin position="1465"/>
        <end position="1485"/>
    </location>
</feature>
<sequence>MPANYLEVPSEARALRAHIQNQTLTYAKRYITTDLHPISPHAPTDISLPVDPINKLLANRAQELVPYNEEYKLSVSEQQDMRGVFGRVLGLKKRLQPSLGAMQAEEPNRLESPLRPLSPILTARARRQTPKILQRPVKQVLGMLPTDMEEIFDKGRIHSVKEEEIVEQVLERDKYLDLEYTMTPEMIQEFRGFMARLPTRKTKISPEGYEAFLRAESPHVERCFLRMSPPLFPRSETVGLGSKKKGAAREETLSGLLDAVGATLAPVDDTEFSLDGIAQESMKMLCGDMDHVLETPSPSPPQPPPLQWSSSDAAQPSSPPPQTPRRLYPSEMAFLASSPPDAYGKTEKIAKFDEVLFPKDQMRGRKLPPKVQPKFSDFMSGLHHPVPLRPTQHLAPPIATILVPASPSESAQSDSVIGQPDEDFDELADDFSAGILSRTGSKNPSRRTSKNFSRKGSKLSRMASTISIRTDSEAGVPSDLDELADDDTLVSCVVERLTEGVGDPFEYIMKERVEEKEMFMLDVPDLPPPNVYKRDGPPLPTNLAETSSQLGLCRAGGIQSLQLELEWRVTMPGDRIPTHEQAAQADSPYATETKSKAKENIKAMLARLNREPGAAGVFRGEEPKVAVGGTWARDNLKMILTKGERERLYGRVSEEEYFEDSVPVDTYEPIRDEGVPLLTQTTFVPLSFGSERQNESWDMEVEPVGYGDFEHEEYDELEQEDNPGQPAYERSDGYENDLGVRQEYAELEQPPNYEEDPEQQSYEEELSHSPADQEREPVDDWFEILEQTQADPLPNQNDHQTDDATTSVGDVRPTTPEIALEWKDVQPCHSAKHKLASFMHARTGKPQPLLDVNDRPPSPAPAPAPEPERTGPYPIPAEIQTMLTIAPPEDGLEPQPYKIIASMQVIQHRALVQQLESPNNLQLVERAGKIVEGWQYAGPPLHGASFAIDPRTAVVLVPLADLPCPDAVPALSRLLQSLSSRYDSINLVLEAYSKAKSDLDPFTPPARKALASVRRAVALINGSLGRTGVKVGMARNVAECARLVRGVADTAAREWDGAWEVWAAREWMGDDELPEELELSSVPCMNVFASITLLAQTSIDELLDSSREERSAWFGPSVGFARMVGPVFNPFSQPGCLCTLPPSRRLSTLLLTKMGDWKDGILLKIANVVVYFAFLGSNIYTVAGPEGAYRSGKETYFTPAPYAFGIWSLIHLLLLGYIIYQFTENGKKTIIDGIGWRFPLLAIVNTVYVNVWTKGHYIIAFIFALLVSSTVSHIYYIVKKHHSSESLNDEVWIHLPFSLYHGWTTVLIIVTAFEAFGVNALTHPAGVFTKVFVFLGLLFLEATAAAYAFQSSEGDIGGSIAITWALFAIYEHQRSSRFVHWSALAFALISLFSVLKSLYALTLGRRGSGVLHDEERAPLVAESAGDPKPGHRAIADESRGKWNGIKRGWITKWDTFFLDPPPDGASDHDLSAGDGSCCKERRDESVEATVTDESGESCESSTGDACSSSAAVESPSPTPETESGAYAADEPDPDPEPLPTHVSAPELVRQPSPVPSMRTRPHLTDHASLVSSNTESNKWFSFALPRWGASTHDEPQREREEEEEKDHDGGRKFHWPFMAGLGSSGSGPTAAQLENLAQRLEEQEERPRRSSLSSRSVQSLPPRMSSPSPSLVLPPPMTQHDTVPSPMTPVDMFTVAQSKTPGWASPWNPARLFPGSATSSPVGRKRRGKRGFREDEKRWEGLPGAPDRTYRDNFHSRDRSWGGTAWEPVGQSIPMQVRAPTPEGEDGRVSSWDTSMSRSTHSTNPLERKKASTGPGTPAQTLVVPVLQRRSKWMNFLLYQVYVPLLFRLLNISLTSSTLALAVHMRKVELGLSILGSIGSSPTLVIIFGPPTLIHVLIAIYAEYFGKPLGLWQTSSKLFHTLAETLFICMWSASLSLCLDNYLTAPIKCAPPSATRWWTHLQPSLSLDPLTHLSEGEAIRTELCSCQRALIALVVFGLLSYIANLVISLFRIFEKVKSTSGLLDSSARTAGGMV</sequence>
<feature type="compositionally biased region" description="Basic and acidic residues" evidence="1">
    <location>
        <begin position="1731"/>
        <end position="1740"/>
    </location>
</feature>
<feature type="compositionally biased region" description="Polar residues" evidence="1">
    <location>
        <begin position="1497"/>
        <end position="1511"/>
    </location>
</feature>
<feature type="transmembrane region" description="Helical" evidence="2">
    <location>
        <begin position="1378"/>
        <end position="1399"/>
    </location>
</feature>
<gene>
    <name evidence="3" type="ORF">V565_064590</name>
</gene>
<feature type="transmembrane region" description="Helical" evidence="2">
    <location>
        <begin position="1989"/>
        <end position="2010"/>
    </location>
</feature>
<feature type="compositionally biased region" description="Acidic residues" evidence="1">
    <location>
        <begin position="753"/>
        <end position="764"/>
    </location>
</feature>
<evidence type="ECO:0000256" key="2">
    <source>
        <dbReference type="SAM" id="Phobius"/>
    </source>
</evidence>
<comment type="caution">
    <text evidence="3">The sequence shown here is derived from an EMBL/GenBank/DDBJ whole genome shotgun (WGS) entry which is preliminary data.</text>
</comment>
<feature type="transmembrane region" description="Helical" evidence="2">
    <location>
        <begin position="1883"/>
        <end position="1906"/>
    </location>
</feature>
<feature type="compositionally biased region" description="Low complexity" evidence="1">
    <location>
        <begin position="307"/>
        <end position="316"/>
    </location>
</feature>
<feature type="compositionally biased region" description="Polar residues" evidence="1">
    <location>
        <begin position="1791"/>
        <end position="1805"/>
    </location>
</feature>
<dbReference type="PANTHER" id="PTHR36819">
    <property type="entry name" value="REGULATOR OF PHOSPHOLIPASE D SRF1"/>
    <property type="match status" value="1"/>
</dbReference>
<dbReference type="GO" id="GO:0000794">
    <property type="term" value="C:condensed nuclear chromosome"/>
    <property type="evidence" value="ECO:0007669"/>
    <property type="project" value="InterPro"/>
</dbReference>
<feature type="transmembrane region" description="Helical" evidence="2">
    <location>
        <begin position="1918"/>
        <end position="1937"/>
    </location>
</feature>
<dbReference type="InterPro" id="IPR037737">
    <property type="entry name" value="Srf1"/>
</dbReference>
<feature type="transmembrane region" description="Helical" evidence="2">
    <location>
        <begin position="1234"/>
        <end position="1251"/>
    </location>
</feature>
<feature type="region of interest" description="Disordered" evidence="1">
    <location>
        <begin position="751"/>
        <end position="775"/>
    </location>
</feature>
<feature type="compositionally biased region" description="Pro residues" evidence="1">
    <location>
        <begin position="297"/>
        <end position="306"/>
    </location>
</feature>
<dbReference type="Proteomes" id="UP000027456">
    <property type="component" value="Unassembled WGS sequence"/>
</dbReference>
<evidence type="ECO:0000313" key="3">
    <source>
        <dbReference type="EMBL" id="KEP51263.1"/>
    </source>
</evidence>
<feature type="transmembrane region" description="Helical" evidence="2">
    <location>
        <begin position="1257"/>
        <end position="1278"/>
    </location>
</feature>
<keyword evidence="4" id="KW-1185">Reference proteome</keyword>
<feature type="compositionally biased region" description="Polar residues" evidence="1">
    <location>
        <begin position="1569"/>
        <end position="1579"/>
    </location>
</feature>
<feature type="compositionally biased region" description="Polar residues" evidence="1">
    <location>
        <begin position="789"/>
        <end position="808"/>
    </location>
</feature>
<dbReference type="STRING" id="1423351.A0A074S331"/>
<dbReference type="GO" id="GO:0000712">
    <property type="term" value="P:resolution of meiotic recombination intermediates"/>
    <property type="evidence" value="ECO:0007669"/>
    <property type="project" value="InterPro"/>
</dbReference>
<feature type="region of interest" description="Disordered" evidence="1">
    <location>
        <begin position="435"/>
        <end position="458"/>
    </location>
</feature>
<evidence type="ECO:0000313" key="4">
    <source>
        <dbReference type="Proteomes" id="UP000027456"/>
    </source>
</evidence>
<protein>
    <submittedName>
        <fullName evidence="3">Putative membrane permease</fullName>
    </submittedName>
</protein>
<feature type="transmembrane region" description="Helical" evidence="2">
    <location>
        <begin position="1161"/>
        <end position="1182"/>
    </location>
</feature>
<name>A0A074S331_9AGAM</name>
<feature type="transmembrane region" description="Helical" evidence="2">
    <location>
        <begin position="1202"/>
        <end position="1222"/>
    </location>
</feature>
<feature type="region of interest" description="Disordered" evidence="1">
    <location>
        <begin position="714"/>
        <end position="733"/>
    </location>
</feature>
<dbReference type="PANTHER" id="PTHR36819:SF1">
    <property type="entry name" value="REGULATOR OF PHOSPHOLIPASE D SRF1"/>
    <property type="match status" value="1"/>
</dbReference>
<feature type="region of interest" description="Disordered" evidence="1">
    <location>
        <begin position="789"/>
        <end position="811"/>
    </location>
</feature>
<dbReference type="OrthoDB" id="2422840at2759"/>
<feature type="compositionally biased region" description="Basic and acidic residues" evidence="1">
    <location>
        <begin position="765"/>
        <end position="775"/>
    </location>
</feature>
<evidence type="ECO:0000256" key="1">
    <source>
        <dbReference type="SAM" id="MobiDB-lite"/>
    </source>
</evidence>
<feature type="transmembrane region" description="Helical" evidence="2">
    <location>
        <begin position="1837"/>
        <end position="1863"/>
    </location>
</feature>
<feature type="transmembrane region" description="Helical" evidence="2">
    <location>
        <begin position="1299"/>
        <end position="1321"/>
    </location>
</feature>
<feature type="region of interest" description="Disordered" evidence="1">
    <location>
        <begin position="1464"/>
        <end position="1688"/>
    </location>
</feature>
<feature type="compositionally biased region" description="Basic and acidic residues" evidence="1">
    <location>
        <begin position="1639"/>
        <end position="1648"/>
    </location>
</feature>
<keyword evidence="2" id="KW-1133">Transmembrane helix</keyword>
<proteinExistence type="predicted"/>
<dbReference type="HOGENOM" id="CLU_233376_0_0_1"/>
<feature type="region of interest" description="Disordered" evidence="1">
    <location>
        <begin position="844"/>
        <end position="874"/>
    </location>
</feature>
<feature type="compositionally biased region" description="Pro residues" evidence="1">
    <location>
        <begin position="856"/>
        <end position="865"/>
    </location>
</feature>
<organism evidence="3 4">
    <name type="scientific">Rhizoctonia solani 123E</name>
    <dbReference type="NCBI Taxonomy" id="1423351"/>
    <lineage>
        <taxon>Eukaryota</taxon>
        <taxon>Fungi</taxon>
        <taxon>Dikarya</taxon>
        <taxon>Basidiomycota</taxon>
        <taxon>Agaricomycotina</taxon>
        <taxon>Agaricomycetes</taxon>
        <taxon>Cantharellales</taxon>
        <taxon>Ceratobasidiaceae</taxon>
        <taxon>Rhizoctonia</taxon>
    </lineage>
</organism>
<feature type="region of interest" description="Disordered" evidence="1">
    <location>
        <begin position="290"/>
        <end position="327"/>
    </location>
</feature>
<feature type="transmembrane region" description="Helical" evidence="2">
    <location>
        <begin position="1327"/>
        <end position="1349"/>
    </location>
</feature>
<feature type="region of interest" description="Disordered" evidence="1">
    <location>
        <begin position="1776"/>
        <end position="1819"/>
    </location>
</feature>
<feature type="compositionally biased region" description="Basic residues" evidence="1">
    <location>
        <begin position="444"/>
        <end position="458"/>
    </location>
</feature>